<evidence type="ECO:0000256" key="5">
    <source>
        <dbReference type="ARBA" id="ARBA00023136"/>
    </source>
</evidence>
<evidence type="ECO:0000256" key="8">
    <source>
        <dbReference type="ARBA" id="ARBA00060429"/>
    </source>
</evidence>
<evidence type="ECO:0000256" key="6">
    <source>
        <dbReference type="ARBA" id="ARBA00023180"/>
    </source>
</evidence>
<dbReference type="SUPFAM" id="SSF82866">
    <property type="entry name" value="Multidrug efflux transporter AcrB transmembrane domain"/>
    <property type="match status" value="2"/>
</dbReference>
<dbReference type="GO" id="GO:0097225">
    <property type="term" value="C:sperm midpiece"/>
    <property type="evidence" value="ECO:0007669"/>
    <property type="project" value="UniProtKB-ARBA"/>
</dbReference>
<dbReference type="ZFIN" id="ZDB-GENE-111215-6">
    <property type="gene designation" value="ptchd3a"/>
</dbReference>
<evidence type="ECO:0000313" key="10">
    <source>
        <dbReference type="Proteomes" id="UP000000437"/>
    </source>
</evidence>
<keyword evidence="4" id="KW-1133">Transmembrane helix</keyword>
<evidence type="ECO:0000256" key="2">
    <source>
        <dbReference type="ARBA" id="ARBA00022475"/>
    </source>
</evidence>
<dbReference type="FunFam" id="1.20.1640.10:FF:000013">
    <property type="entry name" value="PaTched Related family"/>
    <property type="match status" value="1"/>
</dbReference>
<protein>
    <recommendedName>
        <fullName evidence="9">Patched domain-containing protein 3</fullName>
    </recommendedName>
</protein>
<evidence type="ECO:0000313" key="11">
    <source>
        <dbReference type="RefSeq" id="XP_003201375.3"/>
    </source>
</evidence>
<dbReference type="RefSeq" id="XP_003201375.3">
    <property type="nucleotide sequence ID" value="XM_003201327.7"/>
</dbReference>
<dbReference type="Gene3D" id="1.20.1640.10">
    <property type="entry name" value="Multidrug efflux transporter AcrB transmembrane domain"/>
    <property type="match status" value="2"/>
</dbReference>
<proteinExistence type="inferred from homology"/>
<accession>A0A8M1RPB3</accession>
<dbReference type="PANTHER" id="PTHR10796:SF60">
    <property type="entry name" value="PATCHED DOMAIN-CONTAINING PROTEIN 3"/>
    <property type="match status" value="1"/>
</dbReference>
<dbReference type="CTD" id="100334931"/>
<evidence type="ECO:0000256" key="4">
    <source>
        <dbReference type="ARBA" id="ARBA00022989"/>
    </source>
</evidence>
<dbReference type="PANTHER" id="PTHR10796">
    <property type="entry name" value="PATCHED-RELATED"/>
    <property type="match status" value="1"/>
</dbReference>
<evidence type="ECO:0000256" key="9">
    <source>
        <dbReference type="ARBA" id="ARBA00074262"/>
    </source>
</evidence>
<keyword evidence="5" id="KW-0472">Membrane</keyword>
<reference evidence="11" key="1">
    <citation type="submission" date="2025-08" db="UniProtKB">
        <authorList>
            <consortium name="RefSeq"/>
        </authorList>
    </citation>
    <scope>IDENTIFICATION</scope>
    <source>
        <strain evidence="11">Tuebingen</strain>
        <tissue evidence="11">Fibroblasts and whole tissue</tissue>
    </source>
</reference>
<dbReference type="PROSITE" id="PS50156">
    <property type="entry name" value="SSD"/>
    <property type="match status" value="1"/>
</dbReference>
<dbReference type="AlphaFoldDB" id="A0A8M1RPB3"/>
<name>A0A8M1RPB3_DANRE</name>
<dbReference type="InterPro" id="IPR000731">
    <property type="entry name" value="SSD"/>
</dbReference>
<organism evidence="10 11">
    <name type="scientific">Danio rerio</name>
    <name type="common">Zebrafish</name>
    <name type="synonym">Brachydanio rerio</name>
    <dbReference type="NCBI Taxonomy" id="7955"/>
    <lineage>
        <taxon>Eukaryota</taxon>
        <taxon>Metazoa</taxon>
        <taxon>Chordata</taxon>
        <taxon>Craniata</taxon>
        <taxon>Vertebrata</taxon>
        <taxon>Euteleostomi</taxon>
        <taxon>Actinopterygii</taxon>
        <taxon>Neopterygii</taxon>
        <taxon>Teleostei</taxon>
        <taxon>Ostariophysi</taxon>
        <taxon>Cypriniformes</taxon>
        <taxon>Danionidae</taxon>
        <taxon>Danioninae</taxon>
        <taxon>Danio</taxon>
    </lineage>
</organism>
<gene>
    <name evidence="11 12" type="primary">ptchd3a</name>
</gene>
<dbReference type="Proteomes" id="UP000000437">
    <property type="component" value="Chromosome 24"/>
</dbReference>
<dbReference type="GO" id="GO:0016020">
    <property type="term" value="C:membrane"/>
    <property type="evidence" value="ECO:0000318"/>
    <property type="project" value="GO_Central"/>
</dbReference>
<evidence type="ECO:0000256" key="3">
    <source>
        <dbReference type="ARBA" id="ARBA00022692"/>
    </source>
</evidence>
<keyword evidence="3" id="KW-0812">Transmembrane</keyword>
<dbReference type="Pfam" id="PF02460">
    <property type="entry name" value="Patched"/>
    <property type="match status" value="1"/>
</dbReference>
<keyword evidence="2" id="KW-1003">Cell membrane</keyword>
<dbReference type="InterPro" id="IPR003392">
    <property type="entry name" value="PTHD_SSD"/>
</dbReference>
<comment type="function">
    <text evidence="7">May play a role in sperm development or sperm function. However, does not appear to have an essential role in spermatogenesis or male fertility.</text>
</comment>
<dbReference type="InterPro" id="IPR051697">
    <property type="entry name" value="Patched_domain-protein"/>
</dbReference>
<sequence>MNGALCSVMNLCVFLILSHHSVLMEQNEKKPQRKYCVEKPISICFQKFGRFVGTYPWWFFISPLLISAVLGTGFCLLEDREANDIEDQFTPVNGPAKQERRFVQQNFPQNDSLFSNQRLYTDGVYASFIAVTKSSNILTDAAFREIVILDRKVKELNVSTGHEVLTFEGLCARRYKKCIPNKILDIHKYYGENLEATELSFPFFRFGFSYIFLGYSVGGVNLNSSIIKSAKSVRLFYFLKEDNRTRTDLWLNEFLKVFPSNLSLNSIKVTHSTSLSRQVEFEANTKDVIPLFSITYVIAIAFSILSCLRFDCVRNKVWVATFGVFSAGLAVLSSFGMMLHIGVPFVMTVANSPFLILGIGVDDMFILISCWQQTNVHDRVETRLSNTYKEAAISITITTLTDVLAFYIGLMTPFRSVRSFCLYTSTSILFCYIYSITFFGAFLVLNGRRENSNKHWLTCKEVPEECAVGQSKWYELCCIGGAYDRHTGSEEVQPMNHFFKKYYGPFLTKSWTKVFVIVFYCIYLIVSIYGCFQIQEGIDLRNLAADDSYVVKYYDNEKAYFSEYGPNIMVVIRQEFPYWDEKYMSDLETCIEDFKNLSFIEKDIFTSWIKSYKYYGYHTKLNLSAEDVFKENLGTFLRFYSDFKQDVNFTNNSIHASRFFIQTVNISTALDEMNMLNKLRDTAQKCPVPLLVYHPAFIYHDQYAVIVTNTIQNIAVTTAVMLLISLLLIPNPLCSLWVTFSIASVIVGVTGFMALWDVNLDTISMIILVVCIGFSVDFSAHISYAFVSNKKPSANEKAVEALFNLGYPILQGAVSTILGVVVLSASKNYIFRTFFKIMFLVIFFGLFHGLTFIPVFLTFFDMCNGTPAENKSGPEEQAMKKSYTNNIAKDGDVKEREIYDNHTFQSDNHQTCPSQPCSDIWMIAGNNHSVQDNHVCLASTVPMFRVDGQTYEVHMYEPSDDVMLKVNCQSKQRVEGQNCVSGNSNHIQDSGLPTPNCSELTIL</sequence>
<keyword evidence="6" id="KW-0325">Glycoprotein</keyword>
<evidence type="ECO:0000313" key="12">
    <source>
        <dbReference type="ZFIN" id="ZDB-GENE-111215-6"/>
    </source>
</evidence>
<dbReference type="AGR" id="ZFIN:ZDB-GENE-111215-6"/>
<dbReference type="GeneID" id="100334931"/>
<comment type="similarity">
    <text evidence="1">Belongs to the patched family.</text>
</comment>
<evidence type="ECO:0000256" key="7">
    <source>
        <dbReference type="ARBA" id="ARBA00057027"/>
    </source>
</evidence>
<evidence type="ECO:0000256" key="1">
    <source>
        <dbReference type="ARBA" id="ARBA00005585"/>
    </source>
</evidence>
<dbReference type="KEGG" id="dre:100334931"/>
<keyword evidence="10" id="KW-1185">Reference proteome</keyword>
<comment type="subcellular location">
    <subcellularLocation>
        <location evidence="8">Cell projection</location>
        <location evidence="8">Cilium</location>
        <location evidence="8">Flagellum membrane</location>
        <topology evidence="8">Multi-pass membrane protein</topology>
    </subcellularLocation>
</comment>
<dbReference type="OrthoDB" id="6510177at2759"/>